<dbReference type="Pfam" id="PF14223">
    <property type="entry name" value="Retrotran_gag_2"/>
    <property type="match status" value="1"/>
</dbReference>
<protein>
    <recommendedName>
        <fullName evidence="2">CCHC-type domain-containing protein</fullName>
    </recommendedName>
</protein>
<dbReference type="InterPro" id="IPR036875">
    <property type="entry name" value="Znf_CCHC_sf"/>
</dbReference>
<dbReference type="Pfam" id="PF00098">
    <property type="entry name" value="zf-CCHC"/>
    <property type="match status" value="1"/>
</dbReference>
<dbReference type="Gene3D" id="4.10.60.10">
    <property type="entry name" value="Zinc finger, CCHC-type"/>
    <property type="match status" value="1"/>
</dbReference>
<dbReference type="PROSITE" id="PS50158">
    <property type="entry name" value="ZF_CCHC"/>
    <property type="match status" value="1"/>
</dbReference>
<dbReference type="GO" id="GO:0008270">
    <property type="term" value="F:zinc ion binding"/>
    <property type="evidence" value="ECO:0007669"/>
    <property type="project" value="UniProtKB-KW"/>
</dbReference>
<evidence type="ECO:0000259" key="2">
    <source>
        <dbReference type="PROSITE" id="PS50158"/>
    </source>
</evidence>
<dbReference type="InterPro" id="IPR054722">
    <property type="entry name" value="PolX-like_BBD"/>
</dbReference>
<dbReference type="Proteomes" id="UP001162060">
    <property type="component" value="Unassembled WGS sequence"/>
</dbReference>
<dbReference type="SUPFAM" id="SSF57756">
    <property type="entry name" value="Retrovirus zinc finger-like domains"/>
    <property type="match status" value="1"/>
</dbReference>
<evidence type="ECO:0000313" key="3">
    <source>
        <dbReference type="EMBL" id="CAK7922304.1"/>
    </source>
</evidence>
<feature type="domain" description="CCHC-type" evidence="2">
    <location>
        <begin position="124"/>
        <end position="140"/>
    </location>
</feature>
<dbReference type="EMBL" id="CAKLBY020000065">
    <property type="protein sequence ID" value="CAK7922304.1"/>
    <property type="molecule type" value="Genomic_DNA"/>
</dbReference>
<dbReference type="SMART" id="SM00343">
    <property type="entry name" value="ZnF_C2HC"/>
    <property type="match status" value="1"/>
</dbReference>
<organism evidence="3 4">
    <name type="scientific">Peronospora matthiolae</name>
    <dbReference type="NCBI Taxonomy" id="2874970"/>
    <lineage>
        <taxon>Eukaryota</taxon>
        <taxon>Sar</taxon>
        <taxon>Stramenopiles</taxon>
        <taxon>Oomycota</taxon>
        <taxon>Peronosporomycetes</taxon>
        <taxon>Peronosporales</taxon>
        <taxon>Peronosporaceae</taxon>
        <taxon>Peronospora</taxon>
    </lineage>
</organism>
<proteinExistence type="predicted"/>
<reference evidence="3" key="1">
    <citation type="submission" date="2024-01" db="EMBL/GenBank/DDBJ databases">
        <authorList>
            <person name="Webb A."/>
        </authorList>
    </citation>
    <scope>NUCLEOTIDE SEQUENCE</scope>
    <source>
        <strain evidence="3">Pm1</strain>
    </source>
</reference>
<dbReference type="Pfam" id="PF22936">
    <property type="entry name" value="Pol_BBD"/>
    <property type="match status" value="1"/>
</dbReference>
<evidence type="ECO:0000256" key="1">
    <source>
        <dbReference type="PROSITE-ProRule" id="PRU00047"/>
    </source>
</evidence>
<comment type="caution">
    <text evidence="3">The sequence shown here is derived from an EMBL/GenBank/DDBJ whole genome shotgun (WGS) entry which is preliminary data.</text>
</comment>
<evidence type="ECO:0000313" key="4">
    <source>
        <dbReference type="Proteomes" id="UP001162060"/>
    </source>
</evidence>
<dbReference type="AlphaFoldDB" id="A0AAV1TMK4"/>
<name>A0AAV1TMK4_9STRA</name>
<accession>A0AAV1TMK4</accession>
<gene>
    <name evidence="3" type="ORF">PM001_LOCUS7560</name>
</gene>
<sequence length="217" mass="24314">MTRRLHEFKMDAGTAMAKHLDAFDELVVGLQTLGEPVDEARQLVVLLSSLPAEYELISSIIENVKDITLIEVKEKLLKECERLEKKDTTSERAFKVNARRFKGNKRSGRKWSDQKKNSSGFQGKCFKCNKVGHMKRDCQEGTTDGDAVFVVSTERVNGWLIDSGATAHMTPHRSDLFEYENVNGGIEVTIADGKKLQVTGRGTVRLLGLDGKRIKMV</sequence>
<keyword evidence="1" id="KW-0863">Zinc-finger</keyword>
<keyword evidence="1" id="KW-0862">Zinc</keyword>
<dbReference type="GO" id="GO:0003676">
    <property type="term" value="F:nucleic acid binding"/>
    <property type="evidence" value="ECO:0007669"/>
    <property type="project" value="InterPro"/>
</dbReference>
<dbReference type="InterPro" id="IPR001878">
    <property type="entry name" value="Znf_CCHC"/>
</dbReference>
<keyword evidence="1" id="KW-0479">Metal-binding</keyword>